<dbReference type="InterPro" id="IPR051411">
    <property type="entry name" value="Polyketide_trans_af380"/>
</dbReference>
<keyword evidence="1" id="KW-0378">Hydrolase</keyword>
<dbReference type="Proteomes" id="UP000494170">
    <property type="component" value="Unassembled WGS sequence"/>
</dbReference>
<evidence type="ECO:0000313" key="2">
    <source>
        <dbReference type="Proteomes" id="UP000494170"/>
    </source>
</evidence>
<gene>
    <name evidence="1" type="ORF">BLA6863_01484</name>
</gene>
<dbReference type="RefSeq" id="WP_254601458.1">
    <property type="nucleotide sequence ID" value="NZ_CABVPY010000007.1"/>
</dbReference>
<evidence type="ECO:0000313" key="1">
    <source>
        <dbReference type="EMBL" id="VWB34189.1"/>
    </source>
</evidence>
<sequence length="118" mass="13217">MHKEDAPNKELEEAWEYYHTPRCAHPNAPGFMTTRSLNQIITYDAYHQAEAFLTQPLQIVAGSVAGSKWMSDDLLARAASTDKHLHVVEGANHMSLYDVPQYVDEAVSVLAPFFNGKL</sequence>
<organism evidence="1 2">
    <name type="scientific">Burkholderia lata (strain ATCC 17760 / DSM 23089 / LMG 22485 / NCIMB 9086 / R18194 / 383)</name>
    <dbReference type="NCBI Taxonomy" id="482957"/>
    <lineage>
        <taxon>Bacteria</taxon>
        <taxon>Pseudomonadati</taxon>
        <taxon>Pseudomonadota</taxon>
        <taxon>Betaproteobacteria</taxon>
        <taxon>Burkholderiales</taxon>
        <taxon>Burkholderiaceae</taxon>
        <taxon>Burkholderia</taxon>
        <taxon>Burkholderia cepacia complex</taxon>
    </lineage>
</organism>
<accession>A0A6P2IUA2</accession>
<proteinExistence type="predicted"/>
<dbReference type="Gene3D" id="1.10.10.800">
    <property type="match status" value="1"/>
</dbReference>
<protein>
    <submittedName>
        <fullName evidence="1">Alpha/beta hydrolase</fullName>
    </submittedName>
</protein>
<dbReference type="Gene3D" id="3.40.50.1820">
    <property type="entry name" value="alpha/beta hydrolase"/>
    <property type="match status" value="1"/>
</dbReference>
<dbReference type="EMBL" id="CABVPY010000007">
    <property type="protein sequence ID" value="VWB34189.1"/>
    <property type="molecule type" value="Genomic_DNA"/>
</dbReference>
<dbReference type="SUPFAM" id="SSF53474">
    <property type="entry name" value="alpha/beta-Hydrolases"/>
    <property type="match status" value="1"/>
</dbReference>
<dbReference type="GO" id="GO:0016787">
    <property type="term" value="F:hydrolase activity"/>
    <property type="evidence" value="ECO:0007669"/>
    <property type="project" value="UniProtKB-KW"/>
</dbReference>
<name>A0A6P2IUA2_BURL3</name>
<dbReference type="InterPro" id="IPR029058">
    <property type="entry name" value="AB_hydrolase_fold"/>
</dbReference>
<dbReference type="PANTHER" id="PTHR47751">
    <property type="entry name" value="SUPERFAMILY HYDROLASE, PUTATIVE (AFU_ORTHOLOGUE AFUA_2G16580)-RELATED"/>
    <property type="match status" value="1"/>
</dbReference>
<dbReference type="AlphaFoldDB" id="A0A6P2IUA2"/>
<reference evidence="1 2" key="1">
    <citation type="submission" date="2019-09" db="EMBL/GenBank/DDBJ databases">
        <authorList>
            <person name="Depoorter E."/>
        </authorList>
    </citation>
    <scope>NUCLEOTIDE SEQUENCE [LARGE SCALE GENOMIC DNA]</scope>
    <source>
        <strain evidence="1">LMG 6863</strain>
    </source>
</reference>
<dbReference type="PANTHER" id="PTHR47751:SF1">
    <property type="entry name" value="SUPERFAMILY HYDROLASE, PUTATIVE (AFU_ORTHOLOGUE AFUA_2G16580)-RELATED"/>
    <property type="match status" value="1"/>
</dbReference>